<dbReference type="SUPFAM" id="SSF52833">
    <property type="entry name" value="Thioredoxin-like"/>
    <property type="match status" value="1"/>
</dbReference>
<dbReference type="AlphaFoldDB" id="A0A4S2H131"/>
<dbReference type="Proteomes" id="UP000308054">
    <property type="component" value="Unassembled WGS sequence"/>
</dbReference>
<sequence>MTLTYWHNPRCSKSREGLAFLREKGIHPEVREYMTDVPTKGELEAVVDKLRLDSPRGMMRTKEAAYKAQGLADVTAAGALIEAMIEEPRLIERPILVSETKAAIGRPTEKLLDAIPSGRS</sequence>
<gene>
    <name evidence="5" type="primary">arsC</name>
    <name evidence="5" type="ORF">E5163_08970</name>
</gene>
<reference evidence="5 6" key="1">
    <citation type="journal article" date="2017" name="Int. J. Syst. Evol. Microbiol.">
        <title>Marinicauda algicola sp. nov., isolated from a marine red alga Rhodosorus marinus.</title>
        <authorList>
            <person name="Jeong S.E."/>
            <person name="Jeon S.H."/>
            <person name="Chun B.H."/>
            <person name="Kim D.W."/>
            <person name="Jeon C.O."/>
        </authorList>
    </citation>
    <scope>NUCLEOTIDE SEQUENCE [LARGE SCALE GENOMIC DNA]</scope>
    <source>
        <strain evidence="5 6">JCM 31718</strain>
    </source>
</reference>
<proteinExistence type="inferred from homology"/>
<comment type="caution">
    <text evidence="5">The sequence shown here is derived from an EMBL/GenBank/DDBJ whole genome shotgun (WGS) entry which is preliminary data.</text>
</comment>
<dbReference type="PROSITE" id="PS51353">
    <property type="entry name" value="ARSC"/>
    <property type="match status" value="1"/>
</dbReference>
<dbReference type="Gene3D" id="3.40.30.10">
    <property type="entry name" value="Glutaredoxin"/>
    <property type="match status" value="1"/>
</dbReference>
<organism evidence="5 6">
    <name type="scientific">Marinicauda algicola</name>
    <dbReference type="NCBI Taxonomy" id="2029849"/>
    <lineage>
        <taxon>Bacteria</taxon>
        <taxon>Pseudomonadati</taxon>
        <taxon>Pseudomonadota</taxon>
        <taxon>Alphaproteobacteria</taxon>
        <taxon>Maricaulales</taxon>
        <taxon>Maricaulaceae</taxon>
        <taxon>Marinicauda</taxon>
    </lineage>
</organism>
<evidence type="ECO:0000256" key="3">
    <source>
        <dbReference type="PROSITE-ProRule" id="PRU01282"/>
    </source>
</evidence>
<keyword evidence="2 4" id="KW-0560">Oxidoreductase</keyword>
<protein>
    <recommendedName>
        <fullName evidence="4">Arsenate reductase</fullName>
        <ecNumber evidence="4">1.20.4.1</ecNumber>
    </recommendedName>
</protein>
<evidence type="ECO:0000256" key="4">
    <source>
        <dbReference type="RuleBase" id="RU362029"/>
    </source>
</evidence>
<evidence type="ECO:0000256" key="1">
    <source>
        <dbReference type="ARBA" id="ARBA00007198"/>
    </source>
</evidence>
<dbReference type="EMBL" id="SRXW01000002">
    <property type="protein sequence ID" value="TGY89240.1"/>
    <property type="molecule type" value="Genomic_DNA"/>
</dbReference>
<dbReference type="InterPro" id="IPR036249">
    <property type="entry name" value="Thioredoxin-like_sf"/>
</dbReference>
<comment type="similarity">
    <text evidence="1 3 4">Belongs to the ArsC family.</text>
</comment>
<evidence type="ECO:0000256" key="2">
    <source>
        <dbReference type="ARBA" id="ARBA00023002"/>
    </source>
</evidence>
<dbReference type="GO" id="GO:0008794">
    <property type="term" value="F:arsenate reductase (glutaredoxin) activity"/>
    <property type="evidence" value="ECO:0007669"/>
    <property type="project" value="UniProtKB-UniRule"/>
</dbReference>
<evidence type="ECO:0000313" key="5">
    <source>
        <dbReference type="EMBL" id="TGY89240.1"/>
    </source>
</evidence>
<dbReference type="InterPro" id="IPR006659">
    <property type="entry name" value="Arsenate_reductase"/>
</dbReference>
<dbReference type="PANTHER" id="PTHR30041">
    <property type="entry name" value="ARSENATE REDUCTASE"/>
    <property type="match status" value="1"/>
</dbReference>
<accession>A0A4S2H131</accession>
<dbReference type="InterPro" id="IPR006660">
    <property type="entry name" value="Arsenate_reductase-like"/>
</dbReference>
<comment type="catalytic activity">
    <reaction evidence="4">
        <text>[glutaredoxin]-dithiol + arsenate + glutathione + H(+) = glutathionyl-S-S-[glutaredoxin] + arsenite + H2O</text>
        <dbReference type="Rhea" id="RHEA:22016"/>
        <dbReference type="Rhea" id="RHEA-COMP:10729"/>
        <dbReference type="Rhea" id="RHEA-COMP:17668"/>
        <dbReference type="ChEBI" id="CHEBI:15377"/>
        <dbReference type="ChEBI" id="CHEBI:15378"/>
        <dbReference type="ChEBI" id="CHEBI:29242"/>
        <dbReference type="ChEBI" id="CHEBI:29950"/>
        <dbReference type="ChEBI" id="CHEBI:48597"/>
        <dbReference type="ChEBI" id="CHEBI:57925"/>
        <dbReference type="ChEBI" id="CHEBI:146199"/>
        <dbReference type="EC" id="1.20.4.1"/>
    </reaction>
</comment>
<dbReference type="OrthoDB" id="9790554at2"/>
<dbReference type="Pfam" id="PF03960">
    <property type="entry name" value="ArsC"/>
    <property type="match status" value="1"/>
</dbReference>
<dbReference type="RefSeq" id="WP_135995780.1">
    <property type="nucleotide sequence ID" value="NZ_CP071057.1"/>
</dbReference>
<dbReference type="NCBIfam" id="TIGR00014">
    <property type="entry name" value="arsC"/>
    <property type="match status" value="1"/>
</dbReference>
<dbReference type="CDD" id="cd03034">
    <property type="entry name" value="ArsC_ArsC"/>
    <property type="match status" value="1"/>
</dbReference>
<evidence type="ECO:0000313" key="6">
    <source>
        <dbReference type="Proteomes" id="UP000308054"/>
    </source>
</evidence>
<keyword evidence="6" id="KW-1185">Reference proteome</keyword>
<name>A0A4S2H131_9PROT</name>
<dbReference type="EC" id="1.20.4.1" evidence="4"/>
<dbReference type="PANTHER" id="PTHR30041:SF4">
    <property type="entry name" value="ARSENATE REDUCTASE"/>
    <property type="match status" value="1"/>
</dbReference>